<organism evidence="1 2">
    <name type="scientific">Botryobasidium botryosum (strain FD-172 SS1)</name>
    <dbReference type="NCBI Taxonomy" id="930990"/>
    <lineage>
        <taxon>Eukaryota</taxon>
        <taxon>Fungi</taxon>
        <taxon>Dikarya</taxon>
        <taxon>Basidiomycota</taxon>
        <taxon>Agaricomycotina</taxon>
        <taxon>Agaricomycetes</taxon>
        <taxon>Cantharellales</taxon>
        <taxon>Botryobasidiaceae</taxon>
        <taxon>Botryobasidium</taxon>
    </lineage>
</organism>
<protein>
    <submittedName>
        <fullName evidence="1">Uncharacterized protein</fullName>
    </submittedName>
</protein>
<name>A0A067MUI3_BOTB1</name>
<keyword evidence="2" id="KW-1185">Reference proteome</keyword>
<evidence type="ECO:0000313" key="1">
    <source>
        <dbReference type="EMBL" id="KDQ15241.1"/>
    </source>
</evidence>
<sequence length="120" mass="13158">MITHRASSPLLLRSCQVVSDQQPLPNQISSPATTAPLPTPLTVHHITGQTTLASIDGIPFFCPLYCDSCNCPGYRRIPDPDCLCNHCTTLTNTMPITVDDLLIQRHCLLSDTTNINLDEL</sequence>
<dbReference type="AlphaFoldDB" id="A0A067MUI3"/>
<dbReference type="HOGENOM" id="CLU_2049308_0_0_1"/>
<dbReference type="STRING" id="930990.A0A067MUI3"/>
<evidence type="ECO:0000313" key="2">
    <source>
        <dbReference type="Proteomes" id="UP000027195"/>
    </source>
</evidence>
<dbReference type="EMBL" id="KL198033">
    <property type="protein sequence ID" value="KDQ15241.1"/>
    <property type="molecule type" value="Genomic_DNA"/>
</dbReference>
<reference evidence="2" key="1">
    <citation type="journal article" date="2014" name="Proc. Natl. Acad. Sci. U.S.A.">
        <title>Extensive sampling of basidiomycete genomes demonstrates inadequacy of the white-rot/brown-rot paradigm for wood decay fungi.</title>
        <authorList>
            <person name="Riley R."/>
            <person name="Salamov A.A."/>
            <person name="Brown D.W."/>
            <person name="Nagy L.G."/>
            <person name="Floudas D."/>
            <person name="Held B.W."/>
            <person name="Levasseur A."/>
            <person name="Lombard V."/>
            <person name="Morin E."/>
            <person name="Otillar R."/>
            <person name="Lindquist E.A."/>
            <person name="Sun H."/>
            <person name="LaButti K.M."/>
            <person name="Schmutz J."/>
            <person name="Jabbour D."/>
            <person name="Luo H."/>
            <person name="Baker S.E."/>
            <person name="Pisabarro A.G."/>
            <person name="Walton J.D."/>
            <person name="Blanchette R.A."/>
            <person name="Henrissat B."/>
            <person name="Martin F."/>
            <person name="Cullen D."/>
            <person name="Hibbett D.S."/>
            <person name="Grigoriev I.V."/>
        </authorList>
    </citation>
    <scope>NUCLEOTIDE SEQUENCE [LARGE SCALE GENOMIC DNA]</scope>
    <source>
        <strain evidence="2">FD-172 SS1</strain>
    </source>
</reference>
<dbReference type="InParanoid" id="A0A067MUI3"/>
<accession>A0A067MUI3</accession>
<dbReference type="Proteomes" id="UP000027195">
    <property type="component" value="Unassembled WGS sequence"/>
</dbReference>
<gene>
    <name evidence="1" type="ORF">BOTBODRAFT_174098</name>
</gene>
<proteinExistence type="predicted"/>